<dbReference type="EMBL" id="VAHF01000001">
    <property type="protein sequence ID" value="TXG74333.1"/>
    <property type="molecule type" value="Genomic_DNA"/>
</dbReference>
<gene>
    <name evidence="1" type="ORF">EZV62_002912</name>
</gene>
<dbReference type="Proteomes" id="UP000323000">
    <property type="component" value="Chromosome 1"/>
</dbReference>
<dbReference type="AlphaFoldDB" id="A0A5C7IYP1"/>
<evidence type="ECO:0000313" key="1">
    <source>
        <dbReference type="EMBL" id="TXG74333.1"/>
    </source>
</evidence>
<proteinExistence type="predicted"/>
<name>A0A5C7IYP1_9ROSI</name>
<organism evidence="1 2">
    <name type="scientific">Acer yangbiense</name>
    <dbReference type="NCBI Taxonomy" id="1000413"/>
    <lineage>
        <taxon>Eukaryota</taxon>
        <taxon>Viridiplantae</taxon>
        <taxon>Streptophyta</taxon>
        <taxon>Embryophyta</taxon>
        <taxon>Tracheophyta</taxon>
        <taxon>Spermatophyta</taxon>
        <taxon>Magnoliopsida</taxon>
        <taxon>eudicotyledons</taxon>
        <taxon>Gunneridae</taxon>
        <taxon>Pentapetalae</taxon>
        <taxon>rosids</taxon>
        <taxon>malvids</taxon>
        <taxon>Sapindales</taxon>
        <taxon>Sapindaceae</taxon>
        <taxon>Hippocastanoideae</taxon>
        <taxon>Acereae</taxon>
        <taxon>Acer</taxon>
    </lineage>
</organism>
<reference evidence="2" key="1">
    <citation type="journal article" date="2019" name="Gigascience">
        <title>De novo genome assembly of the endangered Acer yangbiense, a plant species with extremely small populations endemic to Yunnan Province, China.</title>
        <authorList>
            <person name="Yang J."/>
            <person name="Wariss H.M."/>
            <person name="Tao L."/>
            <person name="Zhang R."/>
            <person name="Yun Q."/>
            <person name="Hollingsworth P."/>
            <person name="Dao Z."/>
            <person name="Luo G."/>
            <person name="Guo H."/>
            <person name="Ma Y."/>
            <person name="Sun W."/>
        </authorList>
    </citation>
    <scope>NUCLEOTIDE SEQUENCE [LARGE SCALE GENOMIC DNA]</scope>
    <source>
        <strain evidence="2">cv. Malutang</strain>
    </source>
</reference>
<sequence length="357" mass="39122">MRVFNIYRFGSGISSKTLRAYSRLENGDRVLAVKSLLAEYASKNNQFVACEHELASNVSNWCTGQSAKALAGFDFGFCGVKCMHLVATTITIWIQVYSIIQPTNNIINYRSLTPAKPKLVVIFSDFEFSMKAVVVIESEMVTDRAMEDEFLETSTMCKKLSLTAHNFTTTSVVSVLSAGESIEHRTPILTKSTKHALVLTLPFPCSLAKFSTLLSSTLTSNSTYVGNVGAPMVELLAILKACKLCEFKAVLKLRKILINLVSIVSGTLSSSIGIKGTIGYVAPVTIDNNNVENFARLHGEGRVRMEECLVGALRIGVLCSMESPADRMEMTDVVAKLCAIRENFLSRRTGDVWPSSQ</sequence>
<comment type="caution">
    <text evidence="1">The sequence shown here is derived from an EMBL/GenBank/DDBJ whole genome shotgun (WGS) entry which is preliminary data.</text>
</comment>
<accession>A0A5C7IYP1</accession>
<evidence type="ECO:0008006" key="3">
    <source>
        <dbReference type="Google" id="ProtNLM"/>
    </source>
</evidence>
<protein>
    <recommendedName>
        <fullName evidence="3">Serine-threonine/tyrosine-protein kinase catalytic domain-containing protein</fullName>
    </recommendedName>
</protein>
<keyword evidence="2" id="KW-1185">Reference proteome</keyword>
<evidence type="ECO:0000313" key="2">
    <source>
        <dbReference type="Proteomes" id="UP000323000"/>
    </source>
</evidence>
<dbReference type="OrthoDB" id="1103805at2759"/>